<dbReference type="OrthoDB" id="1028871at2"/>
<keyword evidence="2" id="KW-1185">Reference proteome</keyword>
<dbReference type="RefSeq" id="WP_134435989.1">
    <property type="nucleotide sequence ID" value="NZ_SOML01000004.1"/>
</dbReference>
<evidence type="ECO:0008006" key="3">
    <source>
        <dbReference type="Google" id="ProtNLM"/>
    </source>
</evidence>
<dbReference type="AlphaFoldDB" id="A0A4Y8L308"/>
<gene>
    <name evidence="1" type="ORF">E2605_07560</name>
</gene>
<dbReference type="EMBL" id="SOML01000004">
    <property type="protein sequence ID" value="TFD96667.1"/>
    <property type="molecule type" value="Genomic_DNA"/>
</dbReference>
<proteinExistence type="predicted"/>
<protein>
    <recommendedName>
        <fullName evidence="3">Phage tail protein</fullName>
    </recommendedName>
</protein>
<evidence type="ECO:0000313" key="1">
    <source>
        <dbReference type="EMBL" id="TFD96667.1"/>
    </source>
</evidence>
<dbReference type="Proteomes" id="UP000297861">
    <property type="component" value="Unassembled WGS sequence"/>
</dbReference>
<name>A0A4Y8L308_9BACT</name>
<organism evidence="1 2">
    <name type="scientific">Dysgonomonas capnocytophagoides</name>
    <dbReference type="NCBI Taxonomy" id="45254"/>
    <lineage>
        <taxon>Bacteria</taxon>
        <taxon>Pseudomonadati</taxon>
        <taxon>Bacteroidota</taxon>
        <taxon>Bacteroidia</taxon>
        <taxon>Bacteroidales</taxon>
        <taxon>Dysgonomonadaceae</taxon>
        <taxon>Dysgonomonas</taxon>
    </lineage>
</organism>
<reference evidence="1 2" key="1">
    <citation type="submission" date="2019-03" db="EMBL/GenBank/DDBJ databases">
        <title>San Antonio Military Medical Center submission to MRSN (WRAIR), pending publication.</title>
        <authorList>
            <person name="Blyth D.M."/>
            <person name="Mccarthy S.L."/>
            <person name="Schall S.E."/>
            <person name="Stam J.A."/>
            <person name="Ong A.C."/>
            <person name="Mcgann P.T."/>
        </authorList>
    </citation>
    <scope>NUCLEOTIDE SEQUENCE [LARGE SCALE GENOMIC DNA]</scope>
    <source>
        <strain evidence="1 2">MRSN571793</strain>
    </source>
</reference>
<comment type="caution">
    <text evidence="1">The sequence shown here is derived from an EMBL/GenBank/DDBJ whole genome shotgun (WGS) entry which is preliminary data.</text>
</comment>
<sequence>MSKSQIGVKKIFYGPALSAVAVPYVDGDDATGLSPAELKAFLAAATTKQVENVHEDNWNYEKSLASKTWYKNKITGQKYRGATDDPGDSIITFTMGKYNFETKAEFEGGAASANKWSAAAVFANKVMTLVALTEDDVYIVYTKADIVAGGVTTDDAIGESVQATALEPDIQIESEAWILKSAVDAAA</sequence>
<accession>A0A4Y8L308</accession>
<evidence type="ECO:0000313" key="2">
    <source>
        <dbReference type="Proteomes" id="UP000297861"/>
    </source>
</evidence>